<comment type="caution">
    <text evidence="1">The sequence shown here is derived from an EMBL/GenBank/DDBJ whole genome shotgun (WGS) entry which is preliminary data.</text>
</comment>
<organism evidence="1 2">
    <name type="scientific">Anaerotruncus colihominis</name>
    <dbReference type="NCBI Taxonomy" id="169435"/>
    <lineage>
        <taxon>Bacteria</taxon>
        <taxon>Bacillati</taxon>
        <taxon>Bacillota</taxon>
        <taxon>Clostridia</taxon>
        <taxon>Eubacteriales</taxon>
        <taxon>Oscillospiraceae</taxon>
        <taxon>Anaerotruncus</taxon>
    </lineage>
</organism>
<dbReference type="EMBL" id="NFKP01000013">
    <property type="protein sequence ID" value="OUP68971.1"/>
    <property type="molecule type" value="Genomic_DNA"/>
</dbReference>
<evidence type="ECO:0000313" key="2">
    <source>
        <dbReference type="Proteomes" id="UP000196386"/>
    </source>
</evidence>
<reference evidence="2" key="1">
    <citation type="submission" date="2017-04" db="EMBL/GenBank/DDBJ databases">
        <title>Function of individual gut microbiota members based on whole genome sequencing of pure cultures obtained from chicken caecum.</title>
        <authorList>
            <person name="Medvecky M."/>
            <person name="Cejkova D."/>
            <person name="Polansky O."/>
            <person name="Karasova D."/>
            <person name="Kubasova T."/>
            <person name="Cizek A."/>
            <person name="Rychlik I."/>
        </authorList>
    </citation>
    <scope>NUCLEOTIDE SEQUENCE [LARGE SCALE GENOMIC DNA]</scope>
    <source>
        <strain evidence="2">An175</strain>
    </source>
</reference>
<sequence>MTNTENTALQMIAEAARCPDYGPDMVKALMEKLDMNEKGFALLMNVAPSTVRLWTSGAAQPCGTAKRLMQIYETGPEIVGKIAGGHPPADGRNL</sequence>
<dbReference type="Proteomes" id="UP000196386">
    <property type="component" value="Unassembled WGS sequence"/>
</dbReference>
<dbReference type="InterPro" id="IPR010982">
    <property type="entry name" value="Lambda_DNA-bd_dom_sf"/>
</dbReference>
<accession>A0A1Y4MMZ5</accession>
<gene>
    <name evidence="1" type="ORF">B5F11_11530</name>
</gene>
<name>A0A1Y4MMZ5_9FIRM</name>
<dbReference type="RefSeq" id="WP_087301651.1">
    <property type="nucleotide sequence ID" value="NZ_NFKP01000013.1"/>
</dbReference>
<dbReference type="GO" id="GO:0003677">
    <property type="term" value="F:DNA binding"/>
    <property type="evidence" value="ECO:0007669"/>
    <property type="project" value="InterPro"/>
</dbReference>
<dbReference type="Gene3D" id="1.10.260.40">
    <property type="entry name" value="lambda repressor-like DNA-binding domains"/>
    <property type="match status" value="1"/>
</dbReference>
<dbReference type="AlphaFoldDB" id="A0A1Y4MMZ5"/>
<evidence type="ECO:0000313" key="1">
    <source>
        <dbReference type="EMBL" id="OUP68971.1"/>
    </source>
</evidence>
<proteinExistence type="predicted"/>
<protein>
    <submittedName>
        <fullName evidence="1">XRE family transcriptional regulator</fullName>
    </submittedName>
</protein>